<evidence type="ECO:0000313" key="4">
    <source>
        <dbReference type="Proteomes" id="UP001159363"/>
    </source>
</evidence>
<gene>
    <name evidence="3" type="ORF">PR048_007919</name>
</gene>
<evidence type="ECO:0000313" key="3">
    <source>
        <dbReference type="EMBL" id="KAJ8888429.1"/>
    </source>
</evidence>
<sequence>MFLCPRVYCRVAVLPLRYRQTKSGTPRVTSPGGLIPPETDGGAQGHLLAIPRAHRPPGARHTPLITPAMCKGGCSGPCSAHLRVVRNSLGLFPDDFTSSNRHASLIAVAQTYCEEAECAEYYGWKRGERDVQRWGRAVRRHASSLQPYGIMDKVKSDHSEISTVQRWNEEEGETRDLRGNPPNSDIVRHDSYMWKSGATPPGIEPVDMERCRNGGVVETGDPRENPPANAFPLAKIRRPGRGLSSVRLETWVNRAAAPIKENDAAYIRHARDWGKVLAYYHAPGARVRQVECTTAWRGPSIESHLQVCTKNTVHARLSCVATKRCVHATIWHVRRIPNRLEGSPSLPSPSRYTPPAIPLSDRRLRRSGVPRIWSCGEGGRGGGEVKRVPRMLITHLLNCFLFITGSQINGVCLENYRPITTAGEKNKCLESTSPRNEFAKCSFFKKGPMPGKAWFGRCAACPITRDGGISREGLIARIHGASVTLNTQPQVRQTLQRRCRLYNQAGDRQLEPLLSFSARYDALIELVMLYVAHSHWRVFAPQAAVEAGKRREVGVGGHPAEAAPGLRRNALPDILPPPPRDVIATRLHLGERARALRGSTEHLAVEAKLHSGNRPPVAQSVGAPPSWGAGGSGFESRIRHGRPLVFVRGSMNTEAYCNILDNEMLSTLWRFYGMDQCYFQDDNARCHVSRATMQWYADNNVRRLDWPAQSPDLNHIEHLWDELYRRVRARQARPKSIAQLTEWLQEEWRRIPLDVLQTLVESMPDMVAAVIAARERITQITEQASSFSLVTRSTFAFIFIGSQDLDRERNSQSDITATCTTTSTARSLSLLLQPFSAFEAKKRGSDKCDPATRIKVGETGDPEETRGPAASSSTIPTCESPGATRPGIEARFASVGGEPHGPPSPLRARLSWRVVQKSVPVVNRLYVLEHLWKIARAASSGSRRPRRTGTRQRSHQLVMEGRHRINNHCGPGIKPVTTATPPPPNTYPFSPPPTSSAMMRLVVITSPPHPFSPLSLAQHPTPGPRAPPSDQSCMKGANHSPPPSHLMAVSDARGRHESQMRCATEQPPLSAPGHADTP</sequence>
<feature type="region of interest" description="Disordered" evidence="1">
    <location>
        <begin position="843"/>
        <end position="885"/>
    </location>
</feature>
<organism evidence="3 4">
    <name type="scientific">Dryococelus australis</name>
    <dbReference type="NCBI Taxonomy" id="614101"/>
    <lineage>
        <taxon>Eukaryota</taxon>
        <taxon>Metazoa</taxon>
        <taxon>Ecdysozoa</taxon>
        <taxon>Arthropoda</taxon>
        <taxon>Hexapoda</taxon>
        <taxon>Insecta</taxon>
        <taxon>Pterygota</taxon>
        <taxon>Neoptera</taxon>
        <taxon>Polyneoptera</taxon>
        <taxon>Phasmatodea</taxon>
        <taxon>Verophasmatodea</taxon>
        <taxon>Anareolatae</taxon>
        <taxon>Phasmatidae</taxon>
        <taxon>Eurycanthinae</taxon>
        <taxon>Dryococelus</taxon>
    </lineage>
</organism>
<accession>A0ABQ9HWH0</accession>
<keyword evidence="4" id="KW-1185">Reference proteome</keyword>
<dbReference type="Pfam" id="PF13358">
    <property type="entry name" value="DDE_3"/>
    <property type="match status" value="1"/>
</dbReference>
<evidence type="ECO:0000256" key="1">
    <source>
        <dbReference type="SAM" id="MobiDB-lite"/>
    </source>
</evidence>
<dbReference type="EMBL" id="JARBHB010000003">
    <property type="protein sequence ID" value="KAJ8888429.1"/>
    <property type="molecule type" value="Genomic_DNA"/>
</dbReference>
<dbReference type="Gene3D" id="3.30.420.10">
    <property type="entry name" value="Ribonuclease H-like superfamily/Ribonuclease H"/>
    <property type="match status" value="1"/>
</dbReference>
<feature type="region of interest" description="Disordered" evidence="1">
    <location>
        <begin position="167"/>
        <end position="188"/>
    </location>
</feature>
<name>A0ABQ9HWH0_9NEOP</name>
<feature type="domain" description="Tc1-like transposase DDE" evidence="2">
    <location>
        <begin position="676"/>
        <end position="736"/>
    </location>
</feature>
<reference evidence="3 4" key="1">
    <citation type="submission" date="2023-02" db="EMBL/GenBank/DDBJ databases">
        <title>LHISI_Scaffold_Assembly.</title>
        <authorList>
            <person name="Stuart O.P."/>
            <person name="Cleave R."/>
            <person name="Magrath M.J.L."/>
            <person name="Mikheyev A.S."/>
        </authorList>
    </citation>
    <scope>NUCLEOTIDE SEQUENCE [LARGE SCALE GENOMIC DNA]</scope>
    <source>
        <strain evidence="3">Daus_M_001</strain>
        <tissue evidence="3">Leg muscle</tissue>
    </source>
</reference>
<proteinExistence type="predicted"/>
<dbReference type="Proteomes" id="UP001159363">
    <property type="component" value="Chromosome 3"/>
</dbReference>
<evidence type="ECO:0000259" key="2">
    <source>
        <dbReference type="Pfam" id="PF13358"/>
    </source>
</evidence>
<dbReference type="InterPro" id="IPR036397">
    <property type="entry name" value="RNaseH_sf"/>
</dbReference>
<dbReference type="InterPro" id="IPR038717">
    <property type="entry name" value="Tc1-like_DDE_dom"/>
</dbReference>
<feature type="compositionally biased region" description="Basic and acidic residues" evidence="1">
    <location>
        <begin position="843"/>
        <end position="866"/>
    </location>
</feature>
<feature type="region of interest" description="Disordered" evidence="1">
    <location>
        <begin position="1010"/>
        <end position="1078"/>
    </location>
</feature>
<protein>
    <recommendedName>
        <fullName evidence="2">Tc1-like transposase DDE domain-containing protein</fullName>
    </recommendedName>
</protein>
<comment type="caution">
    <text evidence="3">The sequence shown here is derived from an EMBL/GenBank/DDBJ whole genome shotgun (WGS) entry which is preliminary data.</text>
</comment>